<dbReference type="GeneID" id="108899369"/>
<accession>A0AAJ8DPD2</accession>
<sequence>MDSLSKVDEPFPTPPPYFFPDESRTGQDVRIYHIRSPFSPPPPPPSFSFSPGHGCSTQTHSPLPVSAPPPSTPRPKFVSYETELYRSPALTSCPACQTQVTTQVTHKVGAHAWLMCLVFVLCWCLDAA</sequence>
<gene>
    <name evidence="4" type="primary">LOC108899369</name>
</gene>
<feature type="region of interest" description="Disordered" evidence="1">
    <location>
        <begin position="1"/>
        <end position="74"/>
    </location>
</feature>
<protein>
    <submittedName>
        <fullName evidence="4">Lipopolysaccharide-induced tumor necrosis factor-alpha factor homolog isoform X2</fullName>
    </submittedName>
</protein>
<evidence type="ECO:0000313" key="4">
    <source>
        <dbReference type="RefSeq" id="XP_050926204.1"/>
    </source>
</evidence>
<name>A0AAJ8DPD2_LATCA</name>
<dbReference type="RefSeq" id="XP_050926204.1">
    <property type="nucleotide sequence ID" value="XM_051070247.1"/>
</dbReference>
<dbReference type="InterPro" id="IPR006629">
    <property type="entry name" value="LITAF"/>
</dbReference>
<feature type="compositionally biased region" description="Basic and acidic residues" evidence="1">
    <location>
        <begin position="21"/>
        <end position="31"/>
    </location>
</feature>
<dbReference type="PROSITE" id="PS51837">
    <property type="entry name" value="LITAF"/>
    <property type="match status" value="1"/>
</dbReference>
<dbReference type="AlphaFoldDB" id="A0AAJ8DPD2"/>
<proteinExistence type="predicted"/>
<evidence type="ECO:0000259" key="2">
    <source>
        <dbReference type="PROSITE" id="PS51837"/>
    </source>
</evidence>
<dbReference type="Pfam" id="PF10601">
    <property type="entry name" value="zf-LITAF-like"/>
    <property type="match status" value="1"/>
</dbReference>
<dbReference type="Proteomes" id="UP000694890">
    <property type="component" value="Linkage group LG5"/>
</dbReference>
<organism evidence="3 4">
    <name type="scientific">Lates calcarifer</name>
    <name type="common">Barramundi</name>
    <name type="synonym">Holocentrus calcarifer</name>
    <dbReference type="NCBI Taxonomy" id="8187"/>
    <lineage>
        <taxon>Eukaryota</taxon>
        <taxon>Metazoa</taxon>
        <taxon>Chordata</taxon>
        <taxon>Craniata</taxon>
        <taxon>Vertebrata</taxon>
        <taxon>Euteleostomi</taxon>
        <taxon>Actinopterygii</taxon>
        <taxon>Neopterygii</taxon>
        <taxon>Teleostei</taxon>
        <taxon>Neoteleostei</taxon>
        <taxon>Acanthomorphata</taxon>
        <taxon>Carangaria</taxon>
        <taxon>Carangaria incertae sedis</taxon>
        <taxon>Centropomidae</taxon>
        <taxon>Lates</taxon>
    </lineage>
</organism>
<feature type="domain" description="LITAF" evidence="2">
    <location>
        <begin position="73"/>
        <end position="128"/>
    </location>
</feature>
<evidence type="ECO:0000256" key="1">
    <source>
        <dbReference type="SAM" id="MobiDB-lite"/>
    </source>
</evidence>
<reference evidence="4" key="1">
    <citation type="submission" date="2025-08" db="UniProtKB">
        <authorList>
            <consortium name="RefSeq"/>
        </authorList>
    </citation>
    <scope>IDENTIFICATION</scope>
    <source>
        <tissue evidence="4">Brain</tissue>
    </source>
</reference>
<evidence type="ECO:0000313" key="3">
    <source>
        <dbReference type="Proteomes" id="UP000694890"/>
    </source>
</evidence>